<dbReference type="SUPFAM" id="SSF53187">
    <property type="entry name" value="Zn-dependent exopeptidases"/>
    <property type="match status" value="1"/>
</dbReference>
<evidence type="ECO:0000313" key="2">
    <source>
        <dbReference type="EnsemblPlants" id="EMT00286"/>
    </source>
</evidence>
<dbReference type="InterPro" id="IPR002933">
    <property type="entry name" value="Peptidase_M20"/>
</dbReference>
<dbReference type="AlphaFoldDB" id="R7W2I9"/>
<dbReference type="FunFam" id="3.40.630.10:FF:000234">
    <property type="entry name" value="Os07g0249900 protein"/>
    <property type="match status" value="1"/>
</dbReference>
<dbReference type="GO" id="GO:0005783">
    <property type="term" value="C:endoplasmic reticulum"/>
    <property type="evidence" value="ECO:0007669"/>
    <property type="project" value="TreeGrafter"/>
</dbReference>
<evidence type="ECO:0000256" key="1">
    <source>
        <dbReference type="ARBA" id="ARBA00003007"/>
    </source>
</evidence>
<reference evidence="2" key="1">
    <citation type="submission" date="2015-06" db="UniProtKB">
        <authorList>
            <consortium name="EnsemblPlants"/>
        </authorList>
    </citation>
    <scope>IDENTIFICATION</scope>
</reference>
<dbReference type="GO" id="GO:0010179">
    <property type="term" value="F:IAA-Ala conjugate hydrolase activity"/>
    <property type="evidence" value="ECO:0007669"/>
    <property type="project" value="TreeGrafter"/>
</dbReference>
<dbReference type="GO" id="GO:0009850">
    <property type="term" value="P:auxin metabolic process"/>
    <property type="evidence" value="ECO:0007669"/>
    <property type="project" value="TreeGrafter"/>
</dbReference>
<name>R7W2I9_AEGTA</name>
<dbReference type="Pfam" id="PF01546">
    <property type="entry name" value="Peptidase_M20"/>
    <property type="match status" value="1"/>
</dbReference>
<dbReference type="InterPro" id="IPR017439">
    <property type="entry name" value="Amidohydrolase"/>
</dbReference>
<accession>R7W2I9</accession>
<dbReference type="PANTHER" id="PTHR11014:SF167">
    <property type="entry name" value="IAA-AMINO ACID HYDROLASE ILR1-LIKE 9"/>
    <property type="match status" value="1"/>
</dbReference>
<proteinExistence type="predicted"/>
<dbReference type="PANTHER" id="PTHR11014">
    <property type="entry name" value="PEPTIDASE M20 FAMILY MEMBER"/>
    <property type="match status" value="1"/>
</dbReference>
<organism evidence="2">
    <name type="scientific">Aegilops tauschii</name>
    <name type="common">Tausch's goatgrass</name>
    <name type="synonym">Aegilops squarrosa</name>
    <dbReference type="NCBI Taxonomy" id="37682"/>
    <lineage>
        <taxon>Eukaryota</taxon>
        <taxon>Viridiplantae</taxon>
        <taxon>Streptophyta</taxon>
        <taxon>Embryophyta</taxon>
        <taxon>Tracheophyta</taxon>
        <taxon>Spermatophyta</taxon>
        <taxon>Magnoliopsida</taxon>
        <taxon>Liliopsida</taxon>
        <taxon>Poales</taxon>
        <taxon>Poaceae</taxon>
        <taxon>BOP clade</taxon>
        <taxon>Pooideae</taxon>
        <taxon>Triticodae</taxon>
        <taxon>Triticeae</taxon>
        <taxon>Triticinae</taxon>
        <taxon>Aegilops</taxon>
    </lineage>
</organism>
<dbReference type="InterPro" id="IPR036264">
    <property type="entry name" value="Bact_exopeptidase_dim_dom"/>
</dbReference>
<dbReference type="SUPFAM" id="SSF55031">
    <property type="entry name" value="Bacterial exopeptidase dimerisation domain"/>
    <property type="match status" value="1"/>
</dbReference>
<sequence>MLLGAAKLLQSRKEDLKGTVKLVFQPAEEGSGGAYYILEEGVLDDASAIFGLHVDPALPVVSITFVKGGDAYNVIPESAAFGGTLRSMTDEGLSYLMKRIREIVEGQAAVHRCSASVDFMEETMRPYPAVVNAKGMYAHAKEVAERLLGEGNVRVAPQLMGAEDFGFYAQRMAGAFFTIGVGNESTMEQLRTTHSPYFVIDEDALPVGAAFHAAVAIEYMEKHASA</sequence>
<protein>
    <submittedName>
        <fullName evidence="2">IAA-amino acid hydrolase ILR1-like protein 9</fullName>
    </submittedName>
</protein>
<comment type="function">
    <text evidence="1">Hydrolyzes certain amino acid conjugates of the plant growth regulator indole-3-acetic acid (IAA).</text>
</comment>
<dbReference type="Gene3D" id="3.40.630.10">
    <property type="entry name" value="Zn peptidases"/>
    <property type="match status" value="2"/>
</dbReference>
<dbReference type="EnsemblPlants" id="EMT00286">
    <property type="protein sequence ID" value="EMT00286"/>
    <property type="gene ID" value="F775_11297"/>
</dbReference>